<evidence type="ECO:0000313" key="2">
    <source>
        <dbReference type="Proteomes" id="UP000291084"/>
    </source>
</evidence>
<proteinExistence type="predicted"/>
<sequence length="103" mass="11993">MHDCFFFPFSGKIFCHYSLIHFFCLQPEMPSKVSLSHSMLRFHFEIGGIDTLLFSLAPLKVNIRKPTVYPLSVLMNPQETYLQTNHAYFDSQCVPSDQIKVQF</sequence>
<gene>
    <name evidence="1" type="primary">Vigan.10G224500</name>
    <name evidence="1" type="ORF">VIGAN_10224500</name>
</gene>
<reference evidence="1 2" key="1">
    <citation type="journal article" date="2015" name="Sci. Rep.">
        <title>The power of single molecule real-time sequencing technology in the de novo assembly of a eukaryotic genome.</title>
        <authorList>
            <person name="Sakai H."/>
            <person name="Naito K."/>
            <person name="Ogiso-Tanaka E."/>
            <person name="Takahashi Y."/>
            <person name="Iseki K."/>
            <person name="Muto C."/>
            <person name="Satou K."/>
            <person name="Teruya K."/>
            <person name="Shiroma A."/>
            <person name="Shimoji M."/>
            <person name="Hirano T."/>
            <person name="Itoh T."/>
            <person name="Kaga A."/>
            <person name="Tomooka N."/>
        </authorList>
    </citation>
    <scope>NUCLEOTIDE SEQUENCE [LARGE SCALE GENOMIC DNA]</scope>
    <source>
        <strain evidence="2">cv. Shumari</strain>
    </source>
</reference>
<dbReference type="AlphaFoldDB" id="A0A0S3T5Y5"/>
<dbReference type="EMBL" id="AP015043">
    <property type="protein sequence ID" value="BAU00634.1"/>
    <property type="molecule type" value="Genomic_DNA"/>
</dbReference>
<dbReference type="Proteomes" id="UP000291084">
    <property type="component" value="Chromosome 10"/>
</dbReference>
<keyword evidence="2" id="KW-1185">Reference proteome</keyword>
<accession>A0A0S3T5Y5</accession>
<protein>
    <submittedName>
        <fullName evidence="1">Uncharacterized protein</fullName>
    </submittedName>
</protein>
<evidence type="ECO:0000313" key="1">
    <source>
        <dbReference type="EMBL" id="BAU00634.1"/>
    </source>
</evidence>
<name>A0A0S3T5Y5_PHAAN</name>
<organism evidence="1 2">
    <name type="scientific">Vigna angularis var. angularis</name>
    <dbReference type="NCBI Taxonomy" id="157739"/>
    <lineage>
        <taxon>Eukaryota</taxon>
        <taxon>Viridiplantae</taxon>
        <taxon>Streptophyta</taxon>
        <taxon>Embryophyta</taxon>
        <taxon>Tracheophyta</taxon>
        <taxon>Spermatophyta</taxon>
        <taxon>Magnoliopsida</taxon>
        <taxon>eudicotyledons</taxon>
        <taxon>Gunneridae</taxon>
        <taxon>Pentapetalae</taxon>
        <taxon>rosids</taxon>
        <taxon>fabids</taxon>
        <taxon>Fabales</taxon>
        <taxon>Fabaceae</taxon>
        <taxon>Papilionoideae</taxon>
        <taxon>50 kb inversion clade</taxon>
        <taxon>NPAAA clade</taxon>
        <taxon>indigoferoid/millettioid clade</taxon>
        <taxon>Phaseoleae</taxon>
        <taxon>Vigna</taxon>
    </lineage>
</organism>